<gene>
    <name evidence="1" type="ORF">BJ138DRAFT_1168288</name>
</gene>
<reference evidence="1" key="1">
    <citation type="journal article" date="2021" name="New Phytol.">
        <title>Evolutionary innovations through gain and loss of genes in the ectomycorrhizal Boletales.</title>
        <authorList>
            <person name="Wu G."/>
            <person name="Miyauchi S."/>
            <person name="Morin E."/>
            <person name="Kuo A."/>
            <person name="Drula E."/>
            <person name="Varga T."/>
            <person name="Kohler A."/>
            <person name="Feng B."/>
            <person name="Cao Y."/>
            <person name="Lipzen A."/>
            <person name="Daum C."/>
            <person name="Hundley H."/>
            <person name="Pangilinan J."/>
            <person name="Johnson J."/>
            <person name="Barry K."/>
            <person name="LaButti K."/>
            <person name="Ng V."/>
            <person name="Ahrendt S."/>
            <person name="Min B."/>
            <person name="Choi I.G."/>
            <person name="Park H."/>
            <person name="Plett J.M."/>
            <person name="Magnuson J."/>
            <person name="Spatafora J.W."/>
            <person name="Nagy L.G."/>
            <person name="Henrissat B."/>
            <person name="Grigoriev I.V."/>
            <person name="Yang Z.L."/>
            <person name="Xu J."/>
            <person name="Martin F.M."/>
        </authorList>
    </citation>
    <scope>NUCLEOTIDE SEQUENCE</scope>
    <source>
        <strain evidence="1">ATCC 28755</strain>
    </source>
</reference>
<dbReference type="Proteomes" id="UP000790377">
    <property type="component" value="Unassembled WGS sequence"/>
</dbReference>
<protein>
    <submittedName>
        <fullName evidence="1">Uncharacterized protein</fullName>
    </submittedName>
</protein>
<keyword evidence="2" id="KW-1185">Reference proteome</keyword>
<dbReference type="EMBL" id="MU269047">
    <property type="protein sequence ID" value="KAH7903325.1"/>
    <property type="molecule type" value="Genomic_DNA"/>
</dbReference>
<comment type="caution">
    <text evidence="1">The sequence shown here is derived from an EMBL/GenBank/DDBJ whole genome shotgun (WGS) entry which is preliminary data.</text>
</comment>
<organism evidence="1 2">
    <name type="scientific">Hygrophoropsis aurantiaca</name>
    <dbReference type="NCBI Taxonomy" id="72124"/>
    <lineage>
        <taxon>Eukaryota</taxon>
        <taxon>Fungi</taxon>
        <taxon>Dikarya</taxon>
        <taxon>Basidiomycota</taxon>
        <taxon>Agaricomycotina</taxon>
        <taxon>Agaricomycetes</taxon>
        <taxon>Agaricomycetidae</taxon>
        <taxon>Boletales</taxon>
        <taxon>Coniophorineae</taxon>
        <taxon>Hygrophoropsidaceae</taxon>
        <taxon>Hygrophoropsis</taxon>
    </lineage>
</organism>
<evidence type="ECO:0000313" key="2">
    <source>
        <dbReference type="Proteomes" id="UP000790377"/>
    </source>
</evidence>
<accession>A0ACB7ZQ44</accession>
<sequence>MARTATMSAPWVRATTLATSASMIHGASKDNTPRLKLVGYIALLTIFSIAILYMVVYILYRYFISRYRNKVRSRLLASEKAPEYEDPGWSSNSFRCLPICQPLLTWVLRTESPSWWWSEEYSKFTESDAESSFPSPQNMPMPFTPPLQKPLRAVSKSPTIATPIDSSFGSCTSSPKRTGQQFLLSNRPGGAWRIAQMAPDPRLAPVHGRVRACKDRSLGFMPTVGYAT</sequence>
<evidence type="ECO:0000313" key="1">
    <source>
        <dbReference type="EMBL" id="KAH7903325.1"/>
    </source>
</evidence>
<proteinExistence type="predicted"/>
<name>A0ACB7ZQ44_9AGAM</name>